<dbReference type="SMART" id="SM00404">
    <property type="entry name" value="PTPc_motif"/>
    <property type="match status" value="1"/>
</dbReference>
<dbReference type="GO" id="GO:0005634">
    <property type="term" value="C:nucleus"/>
    <property type="evidence" value="ECO:0007669"/>
    <property type="project" value="TreeGrafter"/>
</dbReference>
<evidence type="ECO:0000256" key="4">
    <source>
        <dbReference type="ARBA" id="ARBA00022912"/>
    </source>
</evidence>
<dbReference type="PROSITE" id="PS00383">
    <property type="entry name" value="TYR_PHOSPHATASE_1"/>
    <property type="match status" value="1"/>
</dbReference>
<feature type="compositionally biased region" description="Low complexity" evidence="5">
    <location>
        <begin position="379"/>
        <end position="389"/>
    </location>
</feature>
<feature type="region of interest" description="Disordered" evidence="5">
    <location>
        <begin position="321"/>
        <end position="347"/>
    </location>
</feature>
<dbReference type="InterPro" id="IPR000387">
    <property type="entry name" value="Tyr_Pase_dom"/>
</dbReference>
<feature type="domain" description="Tyrosine specific protein phosphatases" evidence="7">
    <location>
        <begin position="234"/>
        <end position="283"/>
    </location>
</feature>
<feature type="domain" description="Tyrosine-protein phosphatase" evidence="6">
    <location>
        <begin position="126"/>
        <end position="294"/>
    </location>
</feature>
<proteinExistence type="inferred from homology"/>
<feature type="compositionally biased region" description="Low complexity" evidence="5">
    <location>
        <begin position="482"/>
        <end position="501"/>
    </location>
</feature>
<evidence type="ECO:0000259" key="6">
    <source>
        <dbReference type="PROSITE" id="PS50054"/>
    </source>
</evidence>
<dbReference type="SUPFAM" id="SSF52799">
    <property type="entry name" value="(Phosphotyrosine protein) phosphatases II"/>
    <property type="match status" value="1"/>
</dbReference>
<dbReference type="InterPro" id="IPR029021">
    <property type="entry name" value="Prot-tyrosine_phosphatase-like"/>
</dbReference>
<accession>A0A427XER8</accession>
<evidence type="ECO:0000313" key="9">
    <source>
        <dbReference type="Proteomes" id="UP000279236"/>
    </source>
</evidence>
<dbReference type="Proteomes" id="UP000279236">
    <property type="component" value="Unassembled WGS sequence"/>
</dbReference>
<dbReference type="OrthoDB" id="2017893at2759"/>
<keyword evidence="9" id="KW-1185">Reference proteome</keyword>
<dbReference type="GeneID" id="39587858"/>
<keyword evidence="3" id="KW-0378">Hydrolase</keyword>
<sequence>MPHPDFTLPSRSRTASYTTDQHGAPDLPPADAAKPDDQAIDDVYTQVEATGSLAAAAVKLAEIAQHEQEHGGAAPRVVARRQAYAWEDDPEEAEFLAQQAEEEAEEAEDDEYGYGYGEEEEIVIDHLQEVVEGLWIGDLVSAMDAEGLRARGIANVVSLLRPRLEFAPEFAAYALEIDDAQTTDILTHLPGTTAWITEALAKRAAEGEGEVGAEDTPRHEDIPADAPPTHAGGVLVHCQAGMSRSATVVAAYLMRAQGLDPVDAVSYLRECRPVVDPSETFWYQLGLYGQAQGRVTLKDRSTRQFYLERTTGLVMNQGARPSTEHMARYPTTPTASAPPTPAGGQARRKIRCKMCRRHLAIREHMMDHILDQLPPAAAPAPASRPRTPSNFTLPAPLSAMTDNDAADEVIEDEDGGPSSASAATVRSRRPSVVSDVINPLTGLPGARSRRPSVAGNATPPQGRSRARSVLGEDLTMSRQASTPGIAAGAPAPSASAPAPVTGPGGRPILDADALAARLPPQLAALRAGLNPANNVVSSSPAASSPADSPPTSPDQGPRRRMSSSLGGLGMTPATPAVSAPASAYPPNHPLAGLAAMGMPGLTGLTSAGGPPILVNPKCSGYFVEPLTWMEPVLAGGAVSGKLVCPNEKCGAKIGNFDWAGVQCGCKDWVTPGFCLARSKVEEVW</sequence>
<dbReference type="PROSITE" id="PS50054">
    <property type="entry name" value="TYR_PHOSPHATASE_DUAL"/>
    <property type="match status" value="1"/>
</dbReference>
<dbReference type="InterPro" id="IPR000340">
    <property type="entry name" value="Dual-sp_phosphatase_cat-dom"/>
</dbReference>
<dbReference type="EMBL" id="RSCE01000016">
    <property type="protein sequence ID" value="RSH77355.1"/>
    <property type="molecule type" value="Genomic_DNA"/>
</dbReference>
<feature type="region of interest" description="Disordered" evidence="5">
    <location>
        <begin position="482"/>
        <end position="505"/>
    </location>
</feature>
<evidence type="ECO:0000259" key="7">
    <source>
        <dbReference type="PROSITE" id="PS50056"/>
    </source>
</evidence>
<feature type="compositionally biased region" description="Low complexity" evidence="5">
    <location>
        <begin position="533"/>
        <end position="546"/>
    </location>
</feature>
<comment type="similarity">
    <text evidence="1">Belongs to the protein-tyrosine phosphatase family. Non-receptor class dual specificity subfamily.</text>
</comment>
<evidence type="ECO:0000256" key="2">
    <source>
        <dbReference type="ARBA" id="ARBA00013064"/>
    </source>
</evidence>
<dbReference type="SMART" id="SM00195">
    <property type="entry name" value="DSPc"/>
    <property type="match status" value="1"/>
</dbReference>
<dbReference type="PANTHER" id="PTHR45848">
    <property type="entry name" value="DUAL SPECIFICITY PROTEIN PHOSPHATASE 12 FAMILY MEMBER"/>
    <property type="match status" value="1"/>
</dbReference>
<dbReference type="STRING" id="105984.A0A427XER8"/>
<dbReference type="GO" id="GO:0008138">
    <property type="term" value="F:protein tyrosine/serine/threonine phosphatase activity"/>
    <property type="evidence" value="ECO:0007669"/>
    <property type="project" value="TreeGrafter"/>
</dbReference>
<evidence type="ECO:0000256" key="1">
    <source>
        <dbReference type="ARBA" id="ARBA00008601"/>
    </source>
</evidence>
<organism evidence="8 9">
    <name type="scientific">Apiotrichum porosum</name>
    <dbReference type="NCBI Taxonomy" id="105984"/>
    <lineage>
        <taxon>Eukaryota</taxon>
        <taxon>Fungi</taxon>
        <taxon>Dikarya</taxon>
        <taxon>Basidiomycota</taxon>
        <taxon>Agaricomycotina</taxon>
        <taxon>Tremellomycetes</taxon>
        <taxon>Trichosporonales</taxon>
        <taxon>Trichosporonaceae</taxon>
        <taxon>Apiotrichum</taxon>
    </lineage>
</organism>
<dbReference type="RefSeq" id="XP_028472502.1">
    <property type="nucleotide sequence ID" value="XM_028619006.1"/>
</dbReference>
<feature type="compositionally biased region" description="Low complexity" evidence="5">
    <location>
        <begin position="417"/>
        <end position="434"/>
    </location>
</feature>
<reference evidence="8 9" key="1">
    <citation type="submission" date="2018-11" db="EMBL/GenBank/DDBJ databases">
        <title>Genome sequence of Apiotrichum porosum DSM 27194.</title>
        <authorList>
            <person name="Aliyu H."/>
            <person name="Gorte O."/>
            <person name="Ochsenreither K."/>
        </authorList>
    </citation>
    <scope>NUCLEOTIDE SEQUENCE [LARGE SCALE GENOMIC DNA]</scope>
    <source>
        <strain evidence="8 9">DSM 27194</strain>
    </source>
</reference>
<keyword evidence="4" id="KW-0904">Protein phosphatase</keyword>
<gene>
    <name evidence="8" type="ORF">EHS24_003315</name>
</gene>
<dbReference type="AlphaFoldDB" id="A0A427XER8"/>
<dbReference type="Gene3D" id="3.90.190.10">
    <property type="entry name" value="Protein tyrosine phosphatase superfamily"/>
    <property type="match status" value="1"/>
</dbReference>
<evidence type="ECO:0000256" key="5">
    <source>
        <dbReference type="SAM" id="MobiDB-lite"/>
    </source>
</evidence>
<evidence type="ECO:0000313" key="8">
    <source>
        <dbReference type="EMBL" id="RSH77355.1"/>
    </source>
</evidence>
<feature type="region of interest" description="Disordered" evidence="5">
    <location>
        <begin position="533"/>
        <end position="572"/>
    </location>
</feature>
<dbReference type="PANTHER" id="PTHR45848:SF4">
    <property type="entry name" value="DUAL SPECIFICITY PROTEIN PHOSPHATASE 12"/>
    <property type="match status" value="1"/>
</dbReference>
<dbReference type="InterPro" id="IPR020422">
    <property type="entry name" value="TYR_PHOSPHATASE_DUAL_dom"/>
</dbReference>
<feature type="region of interest" description="Disordered" evidence="5">
    <location>
        <begin position="375"/>
        <end position="467"/>
    </location>
</feature>
<feature type="region of interest" description="Disordered" evidence="5">
    <location>
        <begin position="1"/>
        <end position="41"/>
    </location>
</feature>
<feature type="compositionally biased region" description="Acidic residues" evidence="5">
    <location>
        <begin position="404"/>
        <end position="415"/>
    </location>
</feature>
<protein>
    <recommendedName>
        <fullName evidence="2">protein-tyrosine-phosphatase</fullName>
        <ecNumber evidence="2">3.1.3.48</ecNumber>
    </recommendedName>
</protein>
<dbReference type="CDD" id="cd14498">
    <property type="entry name" value="DSP"/>
    <property type="match status" value="1"/>
</dbReference>
<evidence type="ECO:0000256" key="3">
    <source>
        <dbReference type="ARBA" id="ARBA00022801"/>
    </source>
</evidence>
<dbReference type="PROSITE" id="PS50056">
    <property type="entry name" value="TYR_PHOSPHATASE_2"/>
    <property type="match status" value="1"/>
</dbReference>
<dbReference type="Pfam" id="PF00782">
    <property type="entry name" value="DSPc"/>
    <property type="match status" value="1"/>
</dbReference>
<comment type="caution">
    <text evidence="8">The sequence shown here is derived from an EMBL/GenBank/DDBJ whole genome shotgun (WGS) entry which is preliminary data.</text>
</comment>
<name>A0A427XER8_9TREE</name>
<feature type="compositionally biased region" description="Polar residues" evidence="5">
    <location>
        <begin position="9"/>
        <end position="21"/>
    </location>
</feature>
<dbReference type="InterPro" id="IPR003595">
    <property type="entry name" value="Tyr_Pase_cat"/>
</dbReference>
<dbReference type="GO" id="GO:0004725">
    <property type="term" value="F:protein tyrosine phosphatase activity"/>
    <property type="evidence" value="ECO:0007669"/>
    <property type="project" value="UniProtKB-EC"/>
</dbReference>
<dbReference type="InterPro" id="IPR016130">
    <property type="entry name" value="Tyr_Pase_AS"/>
</dbReference>
<dbReference type="EC" id="3.1.3.48" evidence="2"/>